<gene>
    <name evidence="2" type="ORF">E6H05_02300</name>
</gene>
<dbReference type="InterPro" id="IPR002589">
    <property type="entry name" value="Macro_dom"/>
</dbReference>
<dbReference type="Gene3D" id="3.40.220.10">
    <property type="entry name" value="Leucine Aminopeptidase, subunit E, domain 1"/>
    <property type="match status" value="1"/>
</dbReference>
<dbReference type="PROSITE" id="PS51154">
    <property type="entry name" value="MACRO"/>
    <property type="match status" value="1"/>
</dbReference>
<dbReference type="PANTHER" id="PTHR11106:SF111">
    <property type="entry name" value="MACRO DOMAIN-CONTAINING PROTEIN"/>
    <property type="match status" value="1"/>
</dbReference>
<evidence type="ECO:0000313" key="2">
    <source>
        <dbReference type="EMBL" id="TMI76855.1"/>
    </source>
</evidence>
<protein>
    <recommendedName>
        <fullName evidence="1">Macro domain-containing protein</fullName>
    </recommendedName>
</protein>
<dbReference type="Pfam" id="PF01661">
    <property type="entry name" value="Macro"/>
    <property type="match status" value="1"/>
</dbReference>
<feature type="domain" description="Macro" evidence="1">
    <location>
        <begin position="1"/>
        <end position="174"/>
    </location>
</feature>
<evidence type="ECO:0000313" key="3">
    <source>
        <dbReference type="Proteomes" id="UP000318834"/>
    </source>
</evidence>
<evidence type="ECO:0000259" key="1">
    <source>
        <dbReference type="PROSITE" id="PS51154"/>
    </source>
</evidence>
<dbReference type="SUPFAM" id="SSF52949">
    <property type="entry name" value="Macro domain-like"/>
    <property type="match status" value="1"/>
</dbReference>
<dbReference type="SMART" id="SM00506">
    <property type="entry name" value="A1pp"/>
    <property type="match status" value="1"/>
</dbReference>
<dbReference type="PANTHER" id="PTHR11106">
    <property type="entry name" value="GANGLIOSIDE INDUCED DIFFERENTIATION ASSOCIATED PROTEIN 2-RELATED"/>
    <property type="match status" value="1"/>
</dbReference>
<sequence length="178" mass="18423">MDRTIGQTVVKVERGDITTMAVDAIVNAANNYLWMGGGVAGAIKQAGGAEIEREAMGKGPIEPGDAVVTGAGRLRCRHVIHAATMAQDLMASADLIRRATRSSLRRADALKLASLAFPALGTGVGGFGVRDAAQIMVDEVAGHLGATTTLRTVVFAVVSPDAEQAFADALQHVETSGR</sequence>
<organism evidence="2 3">
    <name type="scientific">Candidatus Segetimicrobium genomatis</name>
    <dbReference type="NCBI Taxonomy" id="2569760"/>
    <lineage>
        <taxon>Bacteria</taxon>
        <taxon>Bacillati</taxon>
        <taxon>Candidatus Sysuimicrobiota</taxon>
        <taxon>Candidatus Sysuimicrobiia</taxon>
        <taxon>Candidatus Sysuimicrobiales</taxon>
        <taxon>Candidatus Segetimicrobiaceae</taxon>
        <taxon>Candidatus Segetimicrobium</taxon>
    </lineage>
</organism>
<accession>A0A537J018</accession>
<comment type="caution">
    <text evidence="2">The sequence shown here is derived from an EMBL/GenBank/DDBJ whole genome shotgun (WGS) entry which is preliminary data.</text>
</comment>
<name>A0A537J018_9BACT</name>
<dbReference type="Proteomes" id="UP000318834">
    <property type="component" value="Unassembled WGS sequence"/>
</dbReference>
<dbReference type="EMBL" id="VBAP01000009">
    <property type="protein sequence ID" value="TMI76855.1"/>
    <property type="molecule type" value="Genomic_DNA"/>
</dbReference>
<reference evidence="2 3" key="1">
    <citation type="journal article" date="2019" name="Nat. Microbiol.">
        <title>Mediterranean grassland soil C-N compound turnover is dependent on rainfall and depth, and is mediated by genomically divergent microorganisms.</title>
        <authorList>
            <person name="Diamond S."/>
            <person name="Andeer P.F."/>
            <person name="Li Z."/>
            <person name="Crits-Christoph A."/>
            <person name="Burstein D."/>
            <person name="Anantharaman K."/>
            <person name="Lane K.R."/>
            <person name="Thomas B.C."/>
            <person name="Pan C."/>
            <person name="Northen T.R."/>
            <person name="Banfield J.F."/>
        </authorList>
    </citation>
    <scope>NUCLEOTIDE SEQUENCE [LARGE SCALE GENOMIC DNA]</scope>
    <source>
        <strain evidence="2">NP_8</strain>
    </source>
</reference>
<dbReference type="AlphaFoldDB" id="A0A537J018"/>
<proteinExistence type="predicted"/>
<dbReference type="InterPro" id="IPR043472">
    <property type="entry name" value="Macro_dom-like"/>
</dbReference>